<proteinExistence type="inferred from homology"/>
<organism evidence="7 8">
    <name type="scientific">Candidatus Tidjanibacter faecipullorum</name>
    <dbReference type="NCBI Taxonomy" id="2838766"/>
    <lineage>
        <taxon>Bacteria</taxon>
        <taxon>Pseudomonadati</taxon>
        <taxon>Bacteroidota</taxon>
        <taxon>Bacteroidia</taxon>
        <taxon>Bacteroidales</taxon>
        <taxon>Rikenellaceae</taxon>
        <taxon>Tidjanibacter</taxon>
    </lineage>
</organism>
<feature type="domain" description="ABC transporter" evidence="6">
    <location>
        <begin position="5"/>
        <end position="232"/>
    </location>
</feature>
<keyword evidence="2" id="KW-0813">Transport</keyword>
<dbReference type="InterPro" id="IPR027417">
    <property type="entry name" value="P-loop_NTPase"/>
</dbReference>
<dbReference type="InterPro" id="IPR003593">
    <property type="entry name" value="AAA+_ATPase"/>
</dbReference>
<dbReference type="SMART" id="SM00382">
    <property type="entry name" value="AAA"/>
    <property type="match status" value="1"/>
</dbReference>
<dbReference type="Gene3D" id="3.40.50.300">
    <property type="entry name" value="P-loop containing nucleotide triphosphate hydrolases"/>
    <property type="match status" value="1"/>
</dbReference>
<dbReference type="Pfam" id="PF13732">
    <property type="entry name" value="DrrA1-3_C"/>
    <property type="match status" value="1"/>
</dbReference>
<dbReference type="PROSITE" id="PS00211">
    <property type="entry name" value="ABC_TRANSPORTER_1"/>
    <property type="match status" value="1"/>
</dbReference>
<sequence>MEDILKVEHVTKRFANHTALDDVSLTVPRGSVYGLLGPNGAGKSTLIRIINRITAPDSGKVWLNGRELAPEDVYNIGYLPEERGLYKQMKVGEQAIYFAQLKGLSRREATARLRQWFQKFGIEYWWDKKVSELSKGMAQKVQFIVTVLHEPELLIFDEPFSGFDPINANLLKEEILALRDKGATVIFSTHNMASVEEICDHITLINKSHNILSGSLEEIRHKHGTGIFEVEFRGDREALRERLADSYTVLADSEESEAGRNALKIHLDRHKAIHALVAEINDAVEIRSFREIIPSMNDIFIKAVAGQL</sequence>
<dbReference type="AlphaFoldDB" id="A0A9D2IM02"/>
<evidence type="ECO:0000256" key="1">
    <source>
        <dbReference type="ARBA" id="ARBA00005417"/>
    </source>
</evidence>
<accession>A0A9D2IM02</accession>
<reference evidence="7" key="1">
    <citation type="journal article" date="2021" name="PeerJ">
        <title>Extensive microbial diversity within the chicken gut microbiome revealed by metagenomics and culture.</title>
        <authorList>
            <person name="Gilroy R."/>
            <person name="Ravi A."/>
            <person name="Getino M."/>
            <person name="Pursley I."/>
            <person name="Horton D.L."/>
            <person name="Alikhan N.F."/>
            <person name="Baker D."/>
            <person name="Gharbi K."/>
            <person name="Hall N."/>
            <person name="Watson M."/>
            <person name="Adriaenssens E.M."/>
            <person name="Foster-Nyarko E."/>
            <person name="Jarju S."/>
            <person name="Secka A."/>
            <person name="Antonio M."/>
            <person name="Oren A."/>
            <person name="Chaudhuri R.R."/>
            <person name="La Ragione R."/>
            <person name="Hildebrand F."/>
            <person name="Pallen M.J."/>
        </authorList>
    </citation>
    <scope>NUCLEOTIDE SEQUENCE</scope>
    <source>
        <strain evidence="7">ChiHjej11B10-19426</strain>
    </source>
</reference>
<dbReference type="PANTHER" id="PTHR42711">
    <property type="entry name" value="ABC TRANSPORTER ATP-BINDING PROTEIN"/>
    <property type="match status" value="1"/>
</dbReference>
<keyword evidence="4" id="KW-0547">Nucleotide-binding</keyword>
<evidence type="ECO:0000256" key="5">
    <source>
        <dbReference type="ARBA" id="ARBA00022840"/>
    </source>
</evidence>
<evidence type="ECO:0000313" key="8">
    <source>
        <dbReference type="Proteomes" id="UP000824014"/>
    </source>
</evidence>
<dbReference type="GO" id="GO:0005524">
    <property type="term" value="F:ATP binding"/>
    <property type="evidence" value="ECO:0007669"/>
    <property type="project" value="UniProtKB-KW"/>
</dbReference>
<gene>
    <name evidence="7" type="ORF">H9816_05335</name>
</gene>
<evidence type="ECO:0000313" key="7">
    <source>
        <dbReference type="EMBL" id="HIZ15315.1"/>
    </source>
</evidence>
<keyword evidence="5 7" id="KW-0067">ATP-binding</keyword>
<evidence type="ECO:0000256" key="4">
    <source>
        <dbReference type="ARBA" id="ARBA00022741"/>
    </source>
</evidence>
<dbReference type="GO" id="GO:0016887">
    <property type="term" value="F:ATP hydrolysis activity"/>
    <property type="evidence" value="ECO:0007669"/>
    <property type="project" value="InterPro"/>
</dbReference>
<dbReference type="Proteomes" id="UP000824014">
    <property type="component" value="Unassembled WGS sequence"/>
</dbReference>
<dbReference type="InterPro" id="IPR003439">
    <property type="entry name" value="ABC_transporter-like_ATP-bd"/>
</dbReference>
<reference evidence="7" key="2">
    <citation type="submission" date="2021-04" db="EMBL/GenBank/DDBJ databases">
        <authorList>
            <person name="Gilroy R."/>
        </authorList>
    </citation>
    <scope>NUCLEOTIDE SEQUENCE</scope>
    <source>
        <strain evidence="7">ChiHjej11B10-19426</strain>
    </source>
</reference>
<dbReference type="PANTHER" id="PTHR42711:SF5">
    <property type="entry name" value="ABC TRANSPORTER ATP-BINDING PROTEIN NATA"/>
    <property type="match status" value="1"/>
</dbReference>
<evidence type="ECO:0000259" key="6">
    <source>
        <dbReference type="PROSITE" id="PS50893"/>
    </source>
</evidence>
<comment type="similarity">
    <text evidence="1">Belongs to the ABC transporter superfamily.</text>
</comment>
<protein>
    <submittedName>
        <fullName evidence="7">ATP-binding cassette domain-containing protein</fullName>
    </submittedName>
</protein>
<evidence type="ECO:0000256" key="3">
    <source>
        <dbReference type="ARBA" id="ARBA00022458"/>
    </source>
</evidence>
<dbReference type="InterPro" id="IPR017871">
    <property type="entry name" value="ABC_transporter-like_CS"/>
</dbReference>
<keyword evidence="3" id="KW-0536">Nodulation</keyword>
<dbReference type="PROSITE" id="PS50893">
    <property type="entry name" value="ABC_TRANSPORTER_2"/>
    <property type="match status" value="1"/>
</dbReference>
<evidence type="ECO:0000256" key="2">
    <source>
        <dbReference type="ARBA" id="ARBA00022448"/>
    </source>
</evidence>
<dbReference type="EMBL" id="DXCC01000017">
    <property type="protein sequence ID" value="HIZ15315.1"/>
    <property type="molecule type" value="Genomic_DNA"/>
</dbReference>
<dbReference type="InterPro" id="IPR050763">
    <property type="entry name" value="ABC_transporter_ATP-binding"/>
</dbReference>
<dbReference type="Pfam" id="PF00005">
    <property type="entry name" value="ABC_tran"/>
    <property type="match status" value="1"/>
</dbReference>
<name>A0A9D2IM02_9BACT</name>
<dbReference type="InterPro" id="IPR025302">
    <property type="entry name" value="DrrA1/2-like_C"/>
</dbReference>
<comment type="caution">
    <text evidence="7">The sequence shown here is derived from an EMBL/GenBank/DDBJ whole genome shotgun (WGS) entry which is preliminary data.</text>
</comment>
<dbReference type="SUPFAM" id="SSF52540">
    <property type="entry name" value="P-loop containing nucleoside triphosphate hydrolases"/>
    <property type="match status" value="1"/>
</dbReference>